<evidence type="ECO:0000313" key="2">
    <source>
        <dbReference type="EMBL" id="MPC59859.1"/>
    </source>
</evidence>
<protein>
    <submittedName>
        <fullName evidence="2">Uncharacterized protein</fullName>
    </submittedName>
</protein>
<evidence type="ECO:0000313" key="3">
    <source>
        <dbReference type="Proteomes" id="UP000324222"/>
    </source>
</evidence>
<dbReference type="EMBL" id="VSRR010016928">
    <property type="protein sequence ID" value="MPC59859.1"/>
    <property type="molecule type" value="Genomic_DNA"/>
</dbReference>
<gene>
    <name evidence="2" type="ORF">E2C01_053887</name>
</gene>
<comment type="caution">
    <text evidence="2">The sequence shown here is derived from an EMBL/GenBank/DDBJ whole genome shotgun (WGS) entry which is preliminary data.</text>
</comment>
<keyword evidence="3" id="KW-1185">Reference proteome</keyword>
<evidence type="ECO:0000256" key="1">
    <source>
        <dbReference type="SAM" id="MobiDB-lite"/>
    </source>
</evidence>
<reference evidence="2 3" key="1">
    <citation type="submission" date="2019-05" db="EMBL/GenBank/DDBJ databases">
        <title>Another draft genome of Portunus trituberculatus and its Hox gene families provides insights of decapod evolution.</title>
        <authorList>
            <person name="Jeong J.-H."/>
            <person name="Song I."/>
            <person name="Kim S."/>
            <person name="Choi T."/>
            <person name="Kim D."/>
            <person name="Ryu S."/>
            <person name="Kim W."/>
        </authorList>
    </citation>
    <scope>NUCLEOTIDE SEQUENCE [LARGE SCALE GENOMIC DNA]</scope>
    <source>
        <tissue evidence="2">Muscle</tissue>
    </source>
</reference>
<accession>A0A5B7GQE1</accession>
<name>A0A5B7GQE1_PORTR</name>
<dbReference type="AlphaFoldDB" id="A0A5B7GQE1"/>
<feature type="region of interest" description="Disordered" evidence="1">
    <location>
        <begin position="102"/>
        <end position="124"/>
    </location>
</feature>
<feature type="compositionally biased region" description="Low complexity" evidence="1">
    <location>
        <begin position="109"/>
        <end position="124"/>
    </location>
</feature>
<dbReference type="Proteomes" id="UP000324222">
    <property type="component" value="Unassembled WGS sequence"/>
</dbReference>
<proteinExistence type="predicted"/>
<organism evidence="2 3">
    <name type="scientific">Portunus trituberculatus</name>
    <name type="common">Swimming crab</name>
    <name type="synonym">Neptunus trituberculatus</name>
    <dbReference type="NCBI Taxonomy" id="210409"/>
    <lineage>
        <taxon>Eukaryota</taxon>
        <taxon>Metazoa</taxon>
        <taxon>Ecdysozoa</taxon>
        <taxon>Arthropoda</taxon>
        <taxon>Crustacea</taxon>
        <taxon>Multicrustacea</taxon>
        <taxon>Malacostraca</taxon>
        <taxon>Eumalacostraca</taxon>
        <taxon>Eucarida</taxon>
        <taxon>Decapoda</taxon>
        <taxon>Pleocyemata</taxon>
        <taxon>Brachyura</taxon>
        <taxon>Eubrachyura</taxon>
        <taxon>Portunoidea</taxon>
        <taxon>Portunidae</taxon>
        <taxon>Portuninae</taxon>
        <taxon>Portunus</taxon>
    </lineage>
</organism>
<sequence length="315" mass="34969">MIKIDSYAGRTDWRHVCVRRIKLTPLAQRKQKLCWGGPAASLQPGCSQALLVKGANPHASLGPHTRFLSFFSFSFSSSCYRAGPRRLTVSIIYRPSLASPTPLPPSPAHAPALAPAHASTHTPAPVTLRHAHSATRVITRQSKHRLLHLRNHGRVTRKEHDSRRLPRRCETLGKLLRIPRQTTTAAVVVKRRKTSVMWNAWGGFPYVAKQTPVHPLLQVKISATVTLRLRKTRGVHVAIPEAAVAAFGEALRRPRGAMPVAVSRPRRSNPPPHSSLLAYVTHGHDFTLTPCIHKRLRVQKQKTSLAFLITRTVAL</sequence>